<keyword evidence="2" id="KW-0732">Signal</keyword>
<feature type="region of interest" description="Disordered" evidence="1">
    <location>
        <begin position="220"/>
        <end position="247"/>
    </location>
</feature>
<evidence type="ECO:0000313" key="4">
    <source>
        <dbReference type="Proteomes" id="UP001243420"/>
    </source>
</evidence>
<sequence length="363" mass="37462">MKTLLASTAIALGCVGMSHAASHEMAGQLFVERVETQALRASDLMGKRIYASGTEIDPSAGLSDDWNDIGAVEDVILGDAGGIDMIVTEIGGFLGLGEREVALDLDQVTLVPSPEAAGGFVLVLQGTRSEIENAPAFDDDFPSGRTAAVRAIGNEGSGMTTMDSPNIETVTAGGSTERLSDGLAEGVGTDTRPLDDGTVVNNPQTPATAVIADGEVEAEAPSTDMIDSGGDAAGSDGNAAQDDASGPQTFIPGLEFAKTAPMIEREGYSPLMQNTLRLPELAGVPVFDTNDTAIGDISYAFVPGTRDSEQAVVVVSIGGFLGIGDHEVAMRAESMTFVDGPDGIVAYVDATREELETLPEYEG</sequence>
<evidence type="ECO:0008006" key="5">
    <source>
        <dbReference type="Google" id="ProtNLM"/>
    </source>
</evidence>
<keyword evidence="4" id="KW-1185">Reference proteome</keyword>
<feature type="chain" id="PRO_5047155816" description="PRC-barrel domain-containing protein" evidence="2">
    <location>
        <begin position="21"/>
        <end position="363"/>
    </location>
</feature>
<evidence type="ECO:0000256" key="1">
    <source>
        <dbReference type="SAM" id="MobiDB-lite"/>
    </source>
</evidence>
<dbReference type="PANTHER" id="PTHR36505">
    <property type="entry name" value="BLR1072 PROTEIN"/>
    <property type="match status" value="1"/>
</dbReference>
<organism evidence="3 4">
    <name type="scientific">Jannaschia ovalis</name>
    <dbReference type="NCBI Taxonomy" id="3038773"/>
    <lineage>
        <taxon>Bacteria</taxon>
        <taxon>Pseudomonadati</taxon>
        <taxon>Pseudomonadota</taxon>
        <taxon>Alphaproteobacteria</taxon>
        <taxon>Rhodobacterales</taxon>
        <taxon>Roseobacteraceae</taxon>
        <taxon>Jannaschia</taxon>
    </lineage>
</organism>
<gene>
    <name evidence="3" type="ORF">P8627_13015</name>
</gene>
<dbReference type="Proteomes" id="UP001243420">
    <property type="component" value="Chromosome"/>
</dbReference>
<accession>A0ABY8LD09</accession>
<proteinExistence type="predicted"/>
<dbReference type="SUPFAM" id="SSF50346">
    <property type="entry name" value="PRC-barrel domain"/>
    <property type="match status" value="2"/>
</dbReference>
<feature type="signal peptide" evidence="2">
    <location>
        <begin position="1"/>
        <end position="20"/>
    </location>
</feature>
<feature type="compositionally biased region" description="Low complexity" evidence="1">
    <location>
        <begin position="227"/>
        <end position="246"/>
    </location>
</feature>
<dbReference type="RefSeq" id="WP_279964570.1">
    <property type="nucleotide sequence ID" value="NZ_CP122537.1"/>
</dbReference>
<dbReference type="InterPro" id="IPR011033">
    <property type="entry name" value="PRC_barrel-like_sf"/>
</dbReference>
<evidence type="ECO:0000313" key="3">
    <source>
        <dbReference type="EMBL" id="WGH77945.1"/>
    </source>
</evidence>
<name>A0ABY8LD09_9RHOB</name>
<reference evidence="3 4" key="1">
    <citation type="submission" date="2023-04" db="EMBL/GenBank/DDBJ databases">
        <title>Jannaschia ovalis sp. nov., a marine bacterium isolated from sea tidal flat.</title>
        <authorList>
            <person name="Kwon D.Y."/>
            <person name="Kim J.-J."/>
        </authorList>
    </citation>
    <scope>NUCLEOTIDE SEQUENCE [LARGE SCALE GENOMIC DNA]</scope>
    <source>
        <strain evidence="3 4">GRR-S6-38</strain>
    </source>
</reference>
<evidence type="ECO:0000256" key="2">
    <source>
        <dbReference type="SAM" id="SignalP"/>
    </source>
</evidence>
<protein>
    <recommendedName>
        <fullName evidence="5">PRC-barrel domain-containing protein</fullName>
    </recommendedName>
</protein>
<dbReference type="Gene3D" id="2.30.30.240">
    <property type="entry name" value="PRC-barrel domain"/>
    <property type="match status" value="2"/>
</dbReference>
<dbReference type="PANTHER" id="PTHR36505:SF1">
    <property type="entry name" value="BLR1072 PROTEIN"/>
    <property type="match status" value="1"/>
</dbReference>
<dbReference type="EMBL" id="CP122537">
    <property type="protein sequence ID" value="WGH77945.1"/>
    <property type="molecule type" value="Genomic_DNA"/>
</dbReference>